<dbReference type="PANTHER" id="PTHR12110:SF21">
    <property type="entry name" value="XYLOSE ISOMERASE-LIKE TIM BARREL DOMAIN-CONTAINING PROTEIN"/>
    <property type="match status" value="1"/>
</dbReference>
<proteinExistence type="predicted"/>
<dbReference type="InterPro" id="IPR014621">
    <property type="entry name" value="UCP036778_sugar_epimerase"/>
</dbReference>
<dbReference type="PATRIC" id="fig|424182.3.peg.5165"/>
<dbReference type="InterPro" id="IPR013022">
    <property type="entry name" value="Xyl_isomerase-like_TIM-brl"/>
</dbReference>
<feature type="domain" description="Xylose isomerase-like TIM barrel" evidence="1">
    <location>
        <begin position="19"/>
        <end position="258"/>
    </location>
</feature>
<organism evidence="2 3">
    <name type="scientific">Agrobacterium pusense</name>
    <dbReference type="NCBI Taxonomy" id="648995"/>
    <lineage>
        <taxon>Bacteria</taxon>
        <taxon>Pseudomonadati</taxon>
        <taxon>Pseudomonadota</taxon>
        <taxon>Alphaproteobacteria</taxon>
        <taxon>Hyphomicrobiales</taxon>
        <taxon>Rhizobiaceae</taxon>
        <taxon>Rhizobium/Agrobacterium group</taxon>
        <taxon>Agrobacterium</taxon>
    </lineage>
</organism>
<dbReference type="Gene3D" id="3.20.20.150">
    <property type="entry name" value="Divalent-metal-dependent TIM barrel enzymes"/>
    <property type="match status" value="1"/>
</dbReference>
<evidence type="ECO:0000259" key="1">
    <source>
        <dbReference type="Pfam" id="PF01261"/>
    </source>
</evidence>
<dbReference type="SUPFAM" id="SSF51658">
    <property type="entry name" value="Xylose isomerase-like"/>
    <property type="match status" value="1"/>
</dbReference>
<dbReference type="KEGG" id="rir:BN877_p0455"/>
<dbReference type="PIRSF" id="PIRSF036778">
    <property type="entry name" value="UCP036778"/>
    <property type="match status" value="1"/>
</dbReference>
<dbReference type="Proteomes" id="UP000016944">
    <property type="component" value="Plasmid IRBL74_p"/>
</dbReference>
<protein>
    <recommendedName>
        <fullName evidence="1">Xylose isomerase-like TIM barrel domain-containing protein</fullName>
    </recommendedName>
</protein>
<dbReference type="EMBL" id="HG518324">
    <property type="protein sequence ID" value="CDI12176.1"/>
    <property type="molecule type" value="Genomic_DNA"/>
</dbReference>
<dbReference type="HOGENOM" id="CLU_067093_0_0_5"/>
<reference evidence="2 3" key="1">
    <citation type="journal article" date="2013" name="Genome Announc.">
        <title>Complete Genome Sequence of the Sesbania Symbiont and Rice Growth-Promoting Endophyte Rhizobium sp. Strain IRBG74.</title>
        <authorList>
            <person name="Crook M.B."/>
            <person name="Mitra S."/>
            <person name="Ane J.M."/>
            <person name="Sadowsky M.J."/>
            <person name="Gyaneshwar P."/>
        </authorList>
    </citation>
    <scope>NUCLEOTIDE SEQUENCE [LARGE SCALE GENOMIC DNA]</scope>
    <source>
        <strain evidence="2 3">IRBG74</strain>
        <plasmid evidence="3">IRBL74_p</plasmid>
    </source>
</reference>
<dbReference type="InterPro" id="IPR050312">
    <property type="entry name" value="IolE/XylAMocC-like"/>
</dbReference>
<accession>U4QIE3</accession>
<keyword evidence="2" id="KW-0614">Plasmid</keyword>
<dbReference type="Pfam" id="PF01261">
    <property type="entry name" value="AP_endonuc_2"/>
    <property type="match status" value="1"/>
</dbReference>
<dbReference type="PANTHER" id="PTHR12110">
    <property type="entry name" value="HYDROXYPYRUVATE ISOMERASE"/>
    <property type="match status" value="1"/>
</dbReference>
<evidence type="ECO:0000313" key="2">
    <source>
        <dbReference type="EMBL" id="CDI12176.1"/>
    </source>
</evidence>
<name>U4QIE3_9HYPH</name>
<evidence type="ECO:0000313" key="3">
    <source>
        <dbReference type="Proteomes" id="UP000016944"/>
    </source>
</evidence>
<dbReference type="InterPro" id="IPR036237">
    <property type="entry name" value="Xyl_isomerase-like_sf"/>
</dbReference>
<dbReference type="RefSeq" id="WP_022557475.1">
    <property type="nucleotide sequence ID" value="NC_022536.1"/>
</dbReference>
<geneLocation type="plasmid" evidence="2 3">
    <name>IRBL74_p</name>
</geneLocation>
<sequence>MRFAINHITAPKLTLEAFFAAAKGLGLTEVEIRNDLPDVVNTIDPAAVKDAAAKAGVTIISINALYPFNVWSGDLPRRAVALADYAAASGAEALVMCPLNDGTKVAFDDLVAALKAMKPILKERGLTGLVEPLGFPISSLRTKKEALEAIEAAGGEGVYKLVHDTFHHHLAGETEFFPEKTGLVHISGVVDPAVAVSEMLDAHRVLVDGADRLENIAQIKALNASGYRGPYSFEPFAEDVHELNDPVAAVRDSIGHINRAI</sequence>
<gene>
    <name evidence="2" type="ORF">BN877_p0455</name>
</gene>
<dbReference type="AlphaFoldDB" id="U4QIE3"/>